<dbReference type="FunFam" id="1.25.10.10:FF:001484">
    <property type="entry name" value="HEAT repeat containing protein"/>
    <property type="match status" value="1"/>
</dbReference>
<proteinExistence type="inferred from homology"/>
<dbReference type="InterPro" id="IPR040108">
    <property type="entry name" value="Laa1/Sip1/HEATR5"/>
</dbReference>
<keyword evidence="3" id="KW-0812">Transmembrane</keyword>
<dbReference type="GO" id="GO:0008104">
    <property type="term" value="P:intracellular protein localization"/>
    <property type="evidence" value="ECO:0007669"/>
    <property type="project" value="TreeGrafter"/>
</dbReference>
<reference evidence="5" key="1">
    <citation type="journal article" date="2023" name="Mol. Phylogenet. Evol.">
        <title>Genome-scale phylogeny and comparative genomics of the fungal order Sordariales.</title>
        <authorList>
            <person name="Hensen N."/>
            <person name="Bonometti L."/>
            <person name="Westerberg I."/>
            <person name="Brannstrom I.O."/>
            <person name="Guillou S."/>
            <person name="Cros-Aarteil S."/>
            <person name="Calhoun S."/>
            <person name="Haridas S."/>
            <person name="Kuo A."/>
            <person name="Mondo S."/>
            <person name="Pangilinan J."/>
            <person name="Riley R."/>
            <person name="LaButti K."/>
            <person name="Andreopoulos B."/>
            <person name="Lipzen A."/>
            <person name="Chen C."/>
            <person name="Yan M."/>
            <person name="Daum C."/>
            <person name="Ng V."/>
            <person name="Clum A."/>
            <person name="Steindorff A."/>
            <person name="Ohm R.A."/>
            <person name="Martin F."/>
            <person name="Silar P."/>
            <person name="Natvig D.O."/>
            <person name="Lalanne C."/>
            <person name="Gautier V."/>
            <person name="Ament-Velasquez S.L."/>
            <person name="Kruys A."/>
            <person name="Hutchinson M.I."/>
            <person name="Powell A.J."/>
            <person name="Barry K."/>
            <person name="Miller A.N."/>
            <person name="Grigoriev I.V."/>
            <person name="Debuchy R."/>
            <person name="Gladieux P."/>
            <person name="Hiltunen Thoren M."/>
            <person name="Johannesson H."/>
        </authorList>
    </citation>
    <scope>NUCLEOTIDE SEQUENCE</scope>
    <source>
        <strain evidence="5">CBS 314.62</strain>
    </source>
</reference>
<keyword evidence="3" id="KW-1133">Transmembrane helix</keyword>
<dbReference type="PANTHER" id="PTHR21663:SF0">
    <property type="entry name" value="HEAT REPEAT-CONTAINING PROTEIN 5B"/>
    <property type="match status" value="1"/>
</dbReference>
<dbReference type="Pfam" id="PF25808">
    <property type="entry name" value="TPR_LAA1_C"/>
    <property type="match status" value="1"/>
</dbReference>
<dbReference type="GO" id="GO:0030139">
    <property type="term" value="C:endocytic vesicle"/>
    <property type="evidence" value="ECO:0007669"/>
    <property type="project" value="TreeGrafter"/>
</dbReference>
<feature type="region of interest" description="Disordered" evidence="2">
    <location>
        <begin position="1"/>
        <end position="28"/>
    </location>
</feature>
<dbReference type="InterPro" id="IPR011989">
    <property type="entry name" value="ARM-like"/>
</dbReference>
<evidence type="ECO:0000256" key="3">
    <source>
        <dbReference type="SAM" id="Phobius"/>
    </source>
</evidence>
<dbReference type="FunFam" id="1.25.10.10:FF:000745">
    <property type="entry name" value="Chromosome 7, whole genome shotgun sequence"/>
    <property type="match status" value="1"/>
</dbReference>
<feature type="transmembrane region" description="Helical" evidence="3">
    <location>
        <begin position="2329"/>
        <end position="2362"/>
    </location>
</feature>
<feature type="domain" description="LAA1-like C-terminal TPR repeats" evidence="4">
    <location>
        <begin position="1890"/>
        <end position="2045"/>
    </location>
</feature>
<accession>A0AAE0XEY6</accession>
<keyword evidence="6" id="KW-1185">Reference proteome</keyword>
<feature type="region of interest" description="Disordered" evidence="2">
    <location>
        <begin position="309"/>
        <end position="338"/>
    </location>
</feature>
<evidence type="ECO:0000313" key="6">
    <source>
        <dbReference type="Proteomes" id="UP001270362"/>
    </source>
</evidence>
<dbReference type="SUPFAM" id="SSF48371">
    <property type="entry name" value="ARM repeat"/>
    <property type="match status" value="2"/>
</dbReference>
<feature type="compositionally biased region" description="Basic and acidic residues" evidence="2">
    <location>
        <begin position="2117"/>
        <end position="2127"/>
    </location>
</feature>
<reference evidence="5" key="2">
    <citation type="submission" date="2023-06" db="EMBL/GenBank/DDBJ databases">
        <authorList>
            <consortium name="Lawrence Berkeley National Laboratory"/>
            <person name="Haridas S."/>
            <person name="Hensen N."/>
            <person name="Bonometti L."/>
            <person name="Westerberg I."/>
            <person name="Brannstrom I.O."/>
            <person name="Guillou S."/>
            <person name="Cros-Aarteil S."/>
            <person name="Calhoun S."/>
            <person name="Kuo A."/>
            <person name="Mondo S."/>
            <person name="Pangilinan J."/>
            <person name="Riley R."/>
            <person name="Labutti K."/>
            <person name="Andreopoulos B."/>
            <person name="Lipzen A."/>
            <person name="Chen C."/>
            <person name="Yanf M."/>
            <person name="Daum C."/>
            <person name="Ng V."/>
            <person name="Clum A."/>
            <person name="Steindorff A."/>
            <person name="Ohm R."/>
            <person name="Martin F."/>
            <person name="Silar P."/>
            <person name="Natvig D."/>
            <person name="Lalanne C."/>
            <person name="Gautier V."/>
            <person name="Ament-Velasquez S.L."/>
            <person name="Kruys A."/>
            <person name="Hutchinson M.I."/>
            <person name="Powell A.J."/>
            <person name="Barry K."/>
            <person name="Miller A.N."/>
            <person name="Grigoriev I.V."/>
            <person name="Debuchy R."/>
            <person name="Gladieux P."/>
            <person name="Thoren M.H."/>
            <person name="Johannesson H."/>
        </authorList>
    </citation>
    <scope>NUCLEOTIDE SEQUENCE</scope>
    <source>
        <strain evidence="5">CBS 314.62</strain>
    </source>
</reference>
<keyword evidence="3" id="KW-0472">Membrane</keyword>
<protein>
    <submittedName>
        <fullName evidence="5">Armadillo-type protein</fullName>
    </submittedName>
</protein>
<feature type="transmembrane region" description="Helical" evidence="3">
    <location>
        <begin position="2695"/>
        <end position="2714"/>
    </location>
</feature>
<organism evidence="5 6">
    <name type="scientific">Podospora appendiculata</name>
    <dbReference type="NCBI Taxonomy" id="314037"/>
    <lineage>
        <taxon>Eukaryota</taxon>
        <taxon>Fungi</taxon>
        <taxon>Dikarya</taxon>
        <taxon>Ascomycota</taxon>
        <taxon>Pezizomycotina</taxon>
        <taxon>Sordariomycetes</taxon>
        <taxon>Sordariomycetidae</taxon>
        <taxon>Sordariales</taxon>
        <taxon>Podosporaceae</taxon>
        <taxon>Podospora</taxon>
    </lineage>
</organism>
<evidence type="ECO:0000256" key="2">
    <source>
        <dbReference type="SAM" id="MobiDB-lite"/>
    </source>
</evidence>
<feature type="region of interest" description="Disordered" evidence="2">
    <location>
        <begin position="2115"/>
        <end position="2137"/>
    </location>
</feature>
<evidence type="ECO:0000259" key="4">
    <source>
        <dbReference type="Pfam" id="PF25808"/>
    </source>
</evidence>
<dbReference type="GO" id="GO:0016020">
    <property type="term" value="C:membrane"/>
    <property type="evidence" value="ECO:0007669"/>
    <property type="project" value="TreeGrafter"/>
</dbReference>
<dbReference type="GO" id="GO:0005794">
    <property type="term" value="C:Golgi apparatus"/>
    <property type="evidence" value="ECO:0007669"/>
    <property type="project" value="TreeGrafter"/>
</dbReference>
<dbReference type="Pfam" id="PF25468">
    <property type="entry name" value="HEAT_HEATR5A"/>
    <property type="match status" value="1"/>
</dbReference>
<dbReference type="Pfam" id="PF20210">
    <property type="entry name" value="Laa1_Sip1_HTR5"/>
    <property type="match status" value="1"/>
</dbReference>
<dbReference type="Proteomes" id="UP001270362">
    <property type="component" value="Unassembled WGS sequence"/>
</dbReference>
<dbReference type="InterPro" id="IPR016024">
    <property type="entry name" value="ARM-type_fold"/>
</dbReference>
<dbReference type="GO" id="GO:0042147">
    <property type="term" value="P:retrograde transport, endosome to Golgi"/>
    <property type="evidence" value="ECO:0007669"/>
    <property type="project" value="TreeGrafter"/>
</dbReference>
<dbReference type="GO" id="GO:0005829">
    <property type="term" value="C:cytosol"/>
    <property type="evidence" value="ECO:0007669"/>
    <property type="project" value="GOC"/>
</dbReference>
<gene>
    <name evidence="5" type="ORF">B0T22DRAFT_435519</name>
</gene>
<dbReference type="Gene3D" id="1.25.10.10">
    <property type="entry name" value="Leucine-rich Repeat Variant"/>
    <property type="match status" value="4"/>
</dbReference>
<sequence length="2723" mass="292335">MSSAAALDEPGDVTNGDRSSRSPAAAAWTSAATSNPELDLPKLLALPAEQQELFLLTFVSTLSKHVLALSPDDCTSQQFYLKKEVFKIINLAAPSPGRVIRNSLGKCLAHIFGKGDRKLLFETINELVAIVSSGKPKTEAEIRTRHAAVACLGDVYGSAGDSAIGMHQLACSTLLKLLKASSNNAGLRAAVFTALGKMAKIIQGSFDESIARDIWKQARNHASSDKGSLVIISACRCLRSLVQNTPYFQNSNDFDSLRSTIFKTFDSSSSHARFAAAECLAEALVNGYSESAVGEAPLLLLKRSKSKAVKRQSMQPGSLQDDDDIPSRSESPAPTRRSHDLALSLVDILKTLTTQYVRMSTTTRARAAIAVCYGNVLQGLGEKTVEANYLRIVENLTLELLGHANIINNRYRLLISRRMIDIIVQDIVGRKILGESGQTAAAKILINDILKNYPQAIKERPEPTKQILVVAVGALSSLINSLGTAANSFAEPCRDGLLQVLQHPSYTVQVYASSCIKTFVLACPQQLLPCLSVCMNSLSRELALLGTGRNSPRRCIGFAHGLAAGLSASPLRPLYGSVEINSRVLTISTNLLKSSGSSELRVASTQIQVAWTLIGGLMSLGPNFVKIHLSQLLLLWKNALPKVLAKDSTVHRNYLNASFLTHVRECALGSIMAFLQFNSRLLTVDVSKRIATMLQSTTAFLRTLPSRKTAEDINERLTPALQLQDLEVMVQRRVLQCYTKLVNVSPAGGTEALLQSNLLTLAISLFADPDNYTPSSLSASIANAAGTFERVWDVGDNSGFGVTGLVRGFHIRSLPGQQDNSSMGNTVPEQDGPEESIEKLLLSPLCGTLENDASILYIGSVEDQGLPDPPATEVVNMAIQLFAFVFPLTPPKVQESVLEQVTTFVAAGSLQRDPGRRAAINVNVATALLSTLRVAVRETKSTPGDITNIAVEKLIQELLRNFVQDPDHYLRSIAYEAVARLCSTCGNAFTNHEIKYLVDTIVVNREPSARAGCAMALGCIQTKIGSIAAGYHLKSILNILMSLCNDPHPTVHYWALEAVARVSDAAGLGFSSYVSSTLGMLAKLYASDTHNPEVSSAITMNLEIELSSSAAIARAVDSVINVLGPDLQDSTKSRELILTLVGYFQQEEDLQVQQASLACLEHLTLYAPGYMDFVGYVRLLQRYLNSDYPVLRDVAVDGLYNLMKRNPDEVIEAAEKGLEDQLWLVLDSDPNHDGMRNTLRNWMRQTCLSDTASWLRRFQHVLKMTRPKAAAAAVTTIKKSSTGLDLEDEEVAGFAAAGGGAKDDKSGGSDVEPLRWQVTTFAMDCLNDIFILVGKDIATNGESPAQTALQNKIADVVRMAFSASTSGVLEQRIWGLKIIGAVLKMFGKTPDPDFEEAMLLEQYQAQISSALTPAFAADSSPELASEAVDVCASFISTGIVTDVDRMGRILKTLVSSLENFATEDENAGIGELKGLSSNAQVMVKMSVFAAWAELQVASSEQKYLLDVLKPHIGTLTPLWLESLREFARLRFEPDISMTLGPPSLSGSLDTVYAALNRETLLKFYQDSWLKLVDAIASLIEQDSEFVFDALDGKELSGPSTNGRPKGADHINYRDEPVAFFFVLFGIAFEALATKPGHSESLATQEQTLEILRALKKILHPSVSGHAIYREAIFSETMDLLDRLVLTEGLDVQGVIVEIARALCVSHPAARKQQDEPDNSELSEDIEQLFELTRIIVLVLSGLLPNLSEAPQPVRHQMTDEAILLVKTSLNALVDAAEVFPAIIKTDLHACILHIFATILATPSCQDLIVPQSLPTLKRFITSMSNSRDPSESGGGPSPTDVQLLGCLKRFLSIYLHAQKREATTSLTCVKNCLMGITILFTGGKNHLSANEPLVARFLDELVDCLTDRMTAKIAANCIRSLLLQPHPTLADQTMARALLPRLIAFVTNTGPEDPEHARPLVTHTLCQYVAVVARDYTPIAMALMLPVLLARAASEGSEAYRETGARLLELASVDQAVFRGVVGGMSEVQRAFMEEVIRSGRVAGGGPARKNEDEGERPNIYIHITALISSKDLSCVGRAGIVLGPVVPLGPLLVLAPPVGLRLLFVAQVARVPQGAERQEGHEDDAQHGAADQDPSEPLDVGLCVAVKDDADFVVDLLDLETQRRLLLLAHGHAAVVEHAADGVVEGQQLLVEPLGEDLDLVQQVGALLAQGLVGHAPVVGHLGAELGAGGAEQLSKWCTYGGGERCGGLCLASEGGPMCRMVSIGPVLVVVVVASGWGGEGGGAPSRIASLFGEAGGASDCCWCGSWTAASGASGLVSGDGDGGGGGVVVVCCVVVVVVVVVWVCGFGSLVLAVAGSLLAACCLAEPSSGAVLVPAGWREAGGAALGSSGVGDEESASPCWGSTPVPALLANAACLAAEELEKGDAWRRCWWRQQLVDGDGDGDGDDDDEAALRQELRATWAAGSVQRVVVRYRWGYRKVSRFVAMVLLGRRAGAAPDDGLAETGNQERADTSGTLGIIGSGVEVKRRPMVISALQPCSTFPMPGMLLEGEPALANPMVFPRPLPSERESVKGRHDHQWAACFLPHFGTADDRWLRLRSQKAAQREGSYDLSPNWKATLARASAARFQRRSSGTAAAPAVPGHPEPGRTPSTTWKDLGRCDISSWAARRSGPPSQSQSVNSQSLSLSQSQPQPAIIIIVIIVIIIIITFRAILNLTFLSCHT</sequence>
<dbReference type="InterPro" id="IPR057981">
    <property type="entry name" value="TPR_LAA1-like_C"/>
</dbReference>
<dbReference type="GO" id="GO:0006897">
    <property type="term" value="P:endocytosis"/>
    <property type="evidence" value="ECO:0007669"/>
    <property type="project" value="TreeGrafter"/>
</dbReference>
<evidence type="ECO:0000256" key="1">
    <source>
        <dbReference type="ARBA" id="ARBA00008304"/>
    </source>
</evidence>
<evidence type="ECO:0000313" key="5">
    <source>
        <dbReference type="EMBL" id="KAK3692207.1"/>
    </source>
</evidence>
<dbReference type="EMBL" id="JAULSO010000001">
    <property type="protein sequence ID" value="KAK3692207.1"/>
    <property type="molecule type" value="Genomic_DNA"/>
</dbReference>
<name>A0AAE0XEY6_9PEZI</name>
<dbReference type="PANTHER" id="PTHR21663">
    <property type="entry name" value="HYPOTHETICAL HEAT DOMAIN-CONTAINING"/>
    <property type="match status" value="1"/>
</dbReference>
<dbReference type="InterPro" id="IPR046837">
    <property type="entry name" value="Laa1/Sip1/HEATR5-like_HEAT"/>
</dbReference>
<feature type="region of interest" description="Disordered" evidence="2">
    <location>
        <begin position="2631"/>
        <end position="2657"/>
    </location>
</feature>
<comment type="caution">
    <text evidence="5">The sequence shown here is derived from an EMBL/GenBank/DDBJ whole genome shotgun (WGS) entry which is preliminary data.</text>
</comment>
<comment type="similarity">
    <text evidence="1">Belongs to the HEATR5 family.</text>
</comment>